<evidence type="ECO:0000256" key="2">
    <source>
        <dbReference type="ARBA" id="ARBA00023015"/>
    </source>
</evidence>
<dbReference type="AlphaFoldDB" id="A0A7W8HMM0"/>
<evidence type="ECO:0000256" key="1">
    <source>
        <dbReference type="ARBA" id="ARBA00022491"/>
    </source>
</evidence>
<dbReference type="SUPFAM" id="SSF48498">
    <property type="entry name" value="Tetracyclin repressor-like, C-terminal domain"/>
    <property type="match status" value="1"/>
</dbReference>
<gene>
    <name evidence="7" type="ORF">HNQ70_003857</name>
</gene>
<dbReference type="InterPro" id="IPR023772">
    <property type="entry name" value="DNA-bd_HTH_TetR-type_CS"/>
</dbReference>
<dbReference type="Gene3D" id="1.10.10.60">
    <property type="entry name" value="Homeodomain-like"/>
    <property type="match status" value="1"/>
</dbReference>
<evidence type="ECO:0000256" key="4">
    <source>
        <dbReference type="ARBA" id="ARBA00023163"/>
    </source>
</evidence>
<keyword evidence="8" id="KW-1185">Reference proteome</keyword>
<comment type="caution">
    <text evidence="7">The sequence shown here is derived from an EMBL/GenBank/DDBJ whole genome shotgun (WGS) entry which is preliminary data.</text>
</comment>
<feature type="domain" description="HTH tetR-type" evidence="6">
    <location>
        <begin position="18"/>
        <end position="78"/>
    </location>
</feature>
<reference evidence="7 8" key="1">
    <citation type="submission" date="2020-08" db="EMBL/GenBank/DDBJ databases">
        <title>Genomic Encyclopedia of Type Strains, Phase IV (KMG-IV): sequencing the most valuable type-strain genomes for metagenomic binning, comparative biology and taxonomic classification.</title>
        <authorList>
            <person name="Goeker M."/>
        </authorList>
    </citation>
    <scope>NUCLEOTIDE SEQUENCE [LARGE SCALE GENOMIC DNA]</scope>
    <source>
        <strain evidence="7 8">DSM 29781</strain>
    </source>
</reference>
<dbReference type="SUPFAM" id="SSF46689">
    <property type="entry name" value="Homeodomain-like"/>
    <property type="match status" value="1"/>
</dbReference>
<accession>A0A7W8HMM0</accession>
<dbReference type="PANTHER" id="PTHR30055:SF223">
    <property type="entry name" value="HTH-TYPE TRANSCRIPTIONAL REGULATOR UIDR"/>
    <property type="match status" value="1"/>
</dbReference>
<dbReference type="InterPro" id="IPR050109">
    <property type="entry name" value="HTH-type_TetR-like_transc_reg"/>
</dbReference>
<dbReference type="Pfam" id="PF00440">
    <property type="entry name" value="TetR_N"/>
    <property type="match status" value="1"/>
</dbReference>
<keyword evidence="3 5" id="KW-0238">DNA-binding</keyword>
<name>A0A7W8HMM0_9BURK</name>
<dbReference type="PRINTS" id="PR00455">
    <property type="entry name" value="HTHTETR"/>
</dbReference>
<dbReference type="Proteomes" id="UP000532440">
    <property type="component" value="Unassembled WGS sequence"/>
</dbReference>
<dbReference type="Gene3D" id="1.10.357.10">
    <property type="entry name" value="Tetracycline Repressor, domain 2"/>
    <property type="match status" value="1"/>
</dbReference>
<evidence type="ECO:0000313" key="7">
    <source>
        <dbReference type="EMBL" id="MBB5273825.1"/>
    </source>
</evidence>
<evidence type="ECO:0000259" key="6">
    <source>
        <dbReference type="PROSITE" id="PS50977"/>
    </source>
</evidence>
<keyword evidence="1" id="KW-0678">Repressor</keyword>
<dbReference type="InterPro" id="IPR009057">
    <property type="entry name" value="Homeodomain-like_sf"/>
</dbReference>
<organism evidence="7 8">
    <name type="scientific">Quisquiliibacterium transsilvanicum</name>
    <dbReference type="NCBI Taxonomy" id="1549638"/>
    <lineage>
        <taxon>Bacteria</taxon>
        <taxon>Pseudomonadati</taxon>
        <taxon>Pseudomonadota</taxon>
        <taxon>Betaproteobacteria</taxon>
        <taxon>Burkholderiales</taxon>
        <taxon>Burkholderiaceae</taxon>
        <taxon>Quisquiliibacterium</taxon>
    </lineage>
</organism>
<keyword evidence="2" id="KW-0805">Transcription regulation</keyword>
<dbReference type="PROSITE" id="PS01081">
    <property type="entry name" value="HTH_TETR_1"/>
    <property type="match status" value="1"/>
</dbReference>
<dbReference type="InterPro" id="IPR036271">
    <property type="entry name" value="Tet_transcr_reg_TetR-rel_C_sf"/>
</dbReference>
<dbReference type="InterPro" id="IPR001647">
    <property type="entry name" value="HTH_TetR"/>
</dbReference>
<evidence type="ECO:0000256" key="5">
    <source>
        <dbReference type="PROSITE-ProRule" id="PRU00335"/>
    </source>
</evidence>
<dbReference type="PROSITE" id="PS50977">
    <property type="entry name" value="HTH_TETR_2"/>
    <property type="match status" value="1"/>
</dbReference>
<dbReference type="GO" id="GO:0003700">
    <property type="term" value="F:DNA-binding transcription factor activity"/>
    <property type="evidence" value="ECO:0007669"/>
    <property type="project" value="TreeGrafter"/>
</dbReference>
<dbReference type="FunFam" id="1.10.10.60:FF:000141">
    <property type="entry name" value="TetR family transcriptional regulator"/>
    <property type="match status" value="1"/>
</dbReference>
<dbReference type="PANTHER" id="PTHR30055">
    <property type="entry name" value="HTH-TYPE TRANSCRIPTIONAL REGULATOR RUTR"/>
    <property type="match status" value="1"/>
</dbReference>
<evidence type="ECO:0000256" key="3">
    <source>
        <dbReference type="ARBA" id="ARBA00023125"/>
    </source>
</evidence>
<keyword evidence="4" id="KW-0804">Transcription</keyword>
<sequence>MSTATVPARKSFRETQFEVREEAILAATNRLLASRGYELMSMDDIAAEVGIAKGSLYRHFESKEALAAAVMVQLLERTQEALAALPADLSARGKLAQLLRWTLAERLAGGVPHLPSTSPTLRDSLLANRAYMDRLMALSEAVGGMIRQARRDGHLRADMSEEFVLFTIYARSCDPTMDFLKATGSLSDEQIVEQMVSACFDGIGATGPAATSDGAKR</sequence>
<feature type="DNA-binding region" description="H-T-H motif" evidence="5">
    <location>
        <begin position="41"/>
        <end position="60"/>
    </location>
</feature>
<protein>
    <submittedName>
        <fullName evidence="7">AcrR family transcriptional regulator</fullName>
    </submittedName>
</protein>
<dbReference type="EMBL" id="JACHGB010000009">
    <property type="protein sequence ID" value="MBB5273825.1"/>
    <property type="molecule type" value="Genomic_DNA"/>
</dbReference>
<dbReference type="RefSeq" id="WP_183970690.1">
    <property type="nucleotide sequence ID" value="NZ_BAABEW010000005.1"/>
</dbReference>
<proteinExistence type="predicted"/>
<dbReference type="GO" id="GO:0000976">
    <property type="term" value="F:transcription cis-regulatory region binding"/>
    <property type="evidence" value="ECO:0007669"/>
    <property type="project" value="TreeGrafter"/>
</dbReference>
<evidence type="ECO:0000313" key="8">
    <source>
        <dbReference type="Proteomes" id="UP000532440"/>
    </source>
</evidence>